<protein>
    <submittedName>
        <fullName evidence="1">Uncharacterized protein</fullName>
    </submittedName>
</protein>
<feature type="non-terminal residue" evidence="1">
    <location>
        <position position="1"/>
    </location>
</feature>
<reference evidence="1" key="1">
    <citation type="submission" date="2018-05" db="EMBL/GenBank/DDBJ databases">
        <authorList>
            <person name="Lanie J.A."/>
            <person name="Ng W.-L."/>
            <person name="Kazmierczak K.M."/>
            <person name="Andrzejewski T.M."/>
            <person name="Davidsen T.M."/>
            <person name="Wayne K.J."/>
            <person name="Tettelin H."/>
            <person name="Glass J.I."/>
            <person name="Rusch D."/>
            <person name="Podicherti R."/>
            <person name="Tsui H.-C.T."/>
            <person name="Winkler M.E."/>
        </authorList>
    </citation>
    <scope>NUCLEOTIDE SEQUENCE</scope>
</reference>
<accession>A0A382STU4</accession>
<gene>
    <name evidence="1" type="ORF">METZ01_LOCUS365501</name>
</gene>
<proteinExistence type="predicted"/>
<dbReference type="EMBL" id="UINC01131127">
    <property type="protein sequence ID" value="SVD12647.1"/>
    <property type="molecule type" value="Genomic_DNA"/>
</dbReference>
<evidence type="ECO:0000313" key="1">
    <source>
        <dbReference type="EMBL" id="SVD12647.1"/>
    </source>
</evidence>
<name>A0A382STU4_9ZZZZ</name>
<sequence length="29" mass="3066">LRAIDAALTHAYGADRIIAELIDGNLSGR</sequence>
<dbReference type="AlphaFoldDB" id="A0A382STU4"/>
<organism evidence="1">
    <name type="scientific">marine metagenome</name>
    <dbReference type="NCBI Taxonomy" id="408172"/>
    <lineage>
        <taxon>unclassified sequences</taxon>
        <taxon>metagenomes</taxon>
        <taxon>ecological metagenomes</taxon>
    </lineage>
</organism>